<accession>A0A2M7XEN9</accession>
<evidence type="ECO:0000313" key="1">
    <source>
        <dbReference type="EMBL" id="PJA46343.1"/>
    </source>
</evidence>
<comment type="caution">
    <text evidence="1">The sequence shown here is derived from an EMBL/GenBank/DDBJ whole genome shotgun (WGS) entry which is preliminary data.</text>
</comment>
<evidence type="ECO:0000313" key="2">
    <source>
        <dbReference type="Proteomes" id="UP000229749"/>
    </source>
</evidence>
<proteinExistence type="predicted"/>
<reference evidence="2" key="1">
    <citation type="submission" date="2017-09" db="EMBL/GenBank/DDBJ databases">
        <title>Depth-based differentiation of microbial function through sediment-hosted aquifers and enrichment of novel symbionts in the deep terrestrial subsurface.</title>
        <authorList>
            <person name="Probst A.J."/>
            <person name="Ladd B."/>
            <person name="Jarett J.K."/>
            <person name="Geller-Mcgrath D.E."/>
            <person name="Sieber C.M.K."/>
            <person name="Emerson J.B."/>
            <person name="Anantharaman K."/>
            <person name="Thomas B.C."/>
            <person name="Malmstrom R."/>
            <person name="Stieglmeier M."/>
            <person name="Klingl A."/>
            <person name="Woyke T."/>
            <person name="Ryan C.M."/>
            <person name="Banfield J.F."/>
        </authorList>
    </citation>
    <scope>NUCLEOTIDE SEQUENCE [LARGE SCALE GENOMIC DNA]</scope>
</reference>
<dbReference type="EMBL" id="PFWS01000062">
    <property type="protein sequence ID" value="PJA46343.1"/>
    <property type="molecule type" value="Genomic_DNA"/>
</dbReference>
<name>A0A2M7XEN9_9BACT</name>
<protein>
    <submittedName>
        <fullName evidence="1">Uncharacterized protein</fullName>
    </submittedName>
</protein>
<gene>
    <name evidence="1" type="ORF">CO172_03890</name>
</gene>
<dbReference type="AlphaFoldDB" id="A0A2M7XEN9"/>
<sequence>MLQQHIYPEHLYDPFRRSTAVEYIQHEMRKLFPGIKDRNLWEMIDRDIRGWYSENPTLMPVRDFWNGLHAISHGFRLKNIVSFLTSKNIAWHEEEVRVQALSFGSYFEEFEPLGIMPTVVAVHDWFFDPKNKEALEIARTKSKEQSVLTVNRDDDRIFVVHKGEHLRVIDGNRRVLNTVLFGQKTIIANIGEPIAEPMIYDAWVPTSTLVDLVSFHRYFFENNHQITERIAKVVAQLIETSTAGQHEFRNYAISSHLQEDQTLLEEVEKELLSSSNIVSTSSTVNT</sequence>
<organism evidence="1 2">
    <name type="scientific">Candidatus Uhrbacteria bacterium CG_4_9_14_3_um_filter_36_7</name>
    <dbReference type="NCBI Taxonomy" id="1975033"/>
    <lineage>
        <taxon>Bacteria</taxon>
        <taxon>Candidatus Uhriibacteriota</taxon>
    </lineage>
</organism>
<dbReference type="Proteomes" id="UP000229749">
    <property type="component" value="Unassembled WGS sequence"/>
</dbReference>